<feature type="compositionally biased region" description="Basic and acidic residues" evidence="4">
    <location>
        <begin position="354"/>
        <end position="366"/>
    </location>
</feature>
<gene>
    <name evidence="7" type="ORF">TWF696_000800</name>
</gene>
<sequence>MPSNPSDDERDVPSPISPVYPSSPPIIKIRPASSRTVDDKMVSPADGDPDDDEQLSDIDPDDDPANGDADDSDNDHDHEIADRSNLSLPADQQKELAQVESSFRHSSPDPFGPVGGAGEDADLSIVGGIRPSDSRPKHKLAVDRGQSAQRKVSDMGPPPKPSSAYAKERNSNPPRRTDDTKPQSKSKLSRTSLASQASSDRSSPMPELPTADDSFSSRSAAASDNLESLSSPSTMARARNISRTISNQYMTPKPQRKSGLSNEITSTETTVRKSRLKTQRSRSSISSIGSEKVSDIEDNGAEPYSKRASNDFDFGFEEGSSRSGPRLMSDRSVRRHPSTGSVASSVNVNAAVDRLLEDLDEEGRSDSDDDAPETPRARLTGHGEPIPPETQLNAQIRNIKVPETIARDFRKREASNGAFSPSKKPGRGMTLKEQSGTIDKLQKENWDLRIKVFHLNNRLDKTSEESVKTLQNENGILAVENTQLKSHIKTLKKRIKQLEKSGDTSSTRNGSDDADKDDITTLETEVVYWKEQTEKVEVEVETLRSKFKEKESQCERLSEIVRGMAGGGDEVETLRDFLESETNRRKQAEDDNANLRREIWDLKAAAQGQGPTDTSFRTRSSISVGSGDTLVSQLRLENEELRREVSAQLSMLTSRNREKERLYQEIEELKLGLPRENNQLVQVGDYDRAISRVSSNPQNQMTDAEREDYENANGALRDKISEHKLKIQDLEVELETKLREMDKVMIQRQEFGDLAAEYEDELEVLNADLQVVIAERNEQIRLREELEQDFDNLKEEAEEEIQRLEEEIDIRVQEMEKLEEDLRNKDENFGALQEEMRTLSTVVVRLEDSAQERLTKIQSLEAELEKSQKMINDNENEMTSLEKQIHDLTNKSERLGVQQESAQGEIAFLREEQDSDKIKIGQLESAMKSLEETLKDEKERSRSLSDRLLEERKLMDETRNLNKQEMEKLVNDKNQEILNMKEAARQLKKNLARRDAEIKEWKEKLAELEGSMREALGDLSGTKTDILKELEKRMDELSRVKSDLAAKDRTLKDRESLMEQTAMEVKRLQDLLEKERQGRKADKSLADDLQNTHEKSRRLIAQHQSQLADLEKARSKDSKALAQLEAQYKEQLAERNSLLVQLWIRLSALCGAEWADKNKLIGKGGTVLSADASVNNHLPGFSKSLLAAAKNLETVLTGFKTRIRNIERDLWKEYAVVENTLETRTRRLERLEAMVRDGVGEQSSMRNEITKLKTENRLLKAELNVVRLQPSKLPIRAGGSSTGSRDSLVPVDTSIARASPEVPADTNINNTIASLDDVTDENERRWILRLRELEKRLKAEREARLLDRTGAKQRLEEARSEREQLKKELERERTISRLDRRDEEADEKGGRRMSMIPKPKASKSTRDISVEDEKGAMLAPPDDEDVRSLIVRVERERRADRAKSRDRHKSRERRSNRDGSDDPSPSQRDRSRNRERVGGGGGSSADARERLKERSGSERTGTTRSSTRRAAESAASANKMVTIISSIDELNARMERGKSPAKKENALSPRKFLGFFGSKAKDES</sequence>
<comment type="subcellular location">
    <subcellularLocation>
        <location evidence="1">Cytoplasm</location>
    </subcellularLocation>
</comment>
<dbReference type="Pfam" id="PF12808">
    <property type="entry name" value="Mto2_bdg"/>
    <property type="match status" value="1"/>
</dbReference>
<feature type="coiled-coil region" evidence="3">
    <location>
        <begin position="1189"/>
        <end position="1269"/>
    </location>
</feature>
<dbReference type="Proteomes" id="UP001375240">
    <property type="component" value="Unassembled WGS sequence"/>
</dbReference>
<feature type="domain" description="Mto1-like Mto2p-binding" evidence="6">
    <location>
        <begin position="1325"/>
        <end position="1374"/>
    </location>
</feature>
<dbReference type="Gene3D" id="1.10.287.1490">
    <property type="match status" value="1"/>
</dbReference>
<feature type="compositionally biased region" description="Basic and acidic residues" evidence="4">
    <location>
        <begin position="1486"/>
        <end position="1497"/>
    </location>
</feature>
<dbReference type="Pfam" id="PF07989">
    <property type="entry name" value="Cnn_1N"/>
    <property type="match status" value="1"/>
</dbReference>
<feature type="compositionally biased region" description="Low complexity" evidence="4">
    <location>
        <begin position="211"/>
        <end position="224"/>
    </location>
</feature>
<dbReference type="InterPro" id="IPR024545">
    <property type="entry name" value="Mto1-like_Mto2p-bd"/>
</dbReference>
<comment type="caution">
    <text evidence="7">The sequence shown here is derived from an EMBL/GenBank/DDBJ whole genome shotgun (WGS) entry which is preliminary data.</text>
</comment>
<dbReference type="EMBL" id="JAVHNQ010000001">
    <property type="protein sequence ID" value="KAK6359656.1"/>
    <property type="molecule type" value="Genomic_DNA"/>
</dbReference>
<feature type="compositionally biased region" description="Low complexity" evidence="4">
    <location>
        <begin position="281"/>
        <end position="290"/>
    </location>
</feature>
<evidence type="ECO:0000259" key="6">
    <source>
        <dbReference type="Pfam" id="PF12808"/>
    </source>
</evidence>
<feature type="compositionally biased region" description="Basic and acidic residues" evidence="4">
    <location>
        <begin position="166"/>
        <end position="182"/>
    </location>
</feature>
<proteinExistence type="predicted"/>
<feature type="compositionally biased region" description="Low complexity" evidence="4">
    <location>
        <begin position="192"/>
        <end position="203"/>
    </location>
</feature>
<feature type="compositionally biased region" description="Pro residues" evidence="4">
    <location>
        <begin position="15"/>
        <end position="24"/>
    </location>
</feature>
<feature type="domain" description="Centrosomin N-terminal motif 1" evidence="5">
    <location>
        <begin position="430"/>
        <end position="500"/>
    </location>
</feature>
<evidence type="ECO:0000259" key="5">
    <source>
        <dbReference type="Pfam" id="PF07989"/>
    </source>
</evidence>
<reference evidence="7 8" key="1">
    <citation type="submission" date="2019-10" db="EMBL/GenBank/DDBJ databases">
        <authorList>
            <person name="Palmer J.M."/>
        </authorList>
    </citation>
    <scope>NUCLEOTIDE SEQUENCE [LARGE SCALE GENOMIC DNA]</scope>
    <source>
        <strain evidence="7 8">TWF696</strain>
    </source>
</reference>
<keyword evidence="2" id="KW-0963">Cytoplasm</keyword>
<feature type="compositionally biased region" description="Acidic residues" evidence="4">
    <location>
        <begin position="47"/>
        <end position="74"/>
    </location>
</feature>
<feature type="coiled-coil region" evidence="3">
    <location>
        <begin position="631"/>
        <end position="679"/>
    </location>
</feature>
<feature type="coiled-coil region" evidence="3">
    <location>
        <begin position="706"/>
        <end position="1141"/>
    </location>
</feature>
<dbReference type="InterPro" id="IPR012943">
    <property type="entry name" value="Cnn_1N"/>
</dbReference>
<feature type="region of interest" description="Disordered" evidence="4">
    <location>
        <begin position="497"/>
        <end position="517"/>
    </location>
</feature>
<evidence type="ECO:0000313" key="8">
    <source>
        <dbReference type="Proteomes" id="UP001375240"/>
    </source>
</evidence>
<evidence type="ECO:0000256" key="1">
    <source>
        <dbReference type="ARBA" id="ARBA00004496"/>
    </source>
</evidence>
<dbReference type="GO" id="GO:0005737">
    <property type="term" value="C:cytoplasm"/>
    <property type="evidence" value="ECO:0007669"/>
    <property type="project" value="UniProtKB-SubCell"/>
</dbReference>
<evidence type="ECO:0000313" key="7">
    <source>
        <dbReference type="EMBL" id="KAK6359656.1"/>
    </source>
</evidence>
<feature type="coiled-coil region" evidence="3">
    <location>
        <begin position="1323"/>
        <end position="1375"/>
    </location>
</feature>
<accession>A0AAV9VCE6</accession>
<feature type="region of interest" description="Disordered" evidence="4">
    <location>
        <begin position="409"/>
        <end position="436"/>
    </location>
</feature>
<keyword evidence="8" id="KW-1185">Reference proteome</keyword>
<evidence type="ECO:0000256" key="2">
    <source>
        <dbReference type="ARBA" id="ARBA00022490"/>
    </source>
</evidence>
<feature type="compositionally biased region" description="Basic and acidic residues" evidence="4">
    <location>
        <begin position="1404"/>
        <end position="1415"/>
    </location>
</feature>
<name>A0AAV9VCE6_9PEZI</name>
<feature type="coiled-coil region" evidence="3">
    <location>
        <begin position="533"/>
        <end position="605"/>
    </location>
</feature>
<feature type="region of interest" description="Disordered" evidence="4">
    <location>
        <begin position="1"/>
        <end position="391"/>
    </location>
</feature>
<organism evidence="7 8">
    <name type="scientific">Orbilia brochopaga</name>
    <dbReference type="NCBI Taxonomy" id="3140254"/>
    <lineage>
        <taxon>Eukaryota</taxon>
        <taxon>Fungi</taxon>
        <taxon>Dikarya</taxon>
        <taxon>Ascomycota</taxon>
        <taxon>Pezizomycotina</taxon>
        <taxon>Orbiliomycetes</taxon>
        <taxon>Orbiliales</taxon>
        <taxon>Orbiliaceae</taxon>
        <taxon>Orbilia</taxon>
    </lineage>
</organism>
<feature type="region of interest" description="Disordered" evidence="4">
    <location>
        <begin position="1377"/>
        <end position="1423"/>
    </location>
</feature>
<feature type="region of interest" description="Disordered" evidence="4">
    <location>
        <begin position="1437"/>
        <end position="1519"/>
    </location>
</feature>
<feature type="compositionally biased region" description="Polar residues" evidence="4">
    <location>
        <begin position="241"/>
        <end position="250"/>
    </location>
</feature>
<feature type="compositionally biased region" description="Polar residues" evidence="4">
    <location>
        <begin position="258"/>
        <end position="269"/>
    </location>
</feature>
<feature type="compositionally biased region" description="Basic and acidic residues" evidence="4">
    <location>
        <begin position="1377"/>
        <end position="1390"/>
    </location>
</feature>
<feature type="compositionally biased region" description="Basic and acidic residues" evidence="4">
    <location>
        <begin position="1467"/>
        <end position="1477"/>
    </location>
</feature>
<feature type="compositionally biased region" description="Acidic residues" evidence="4">
    <location>
        <begin position="1"/>
        <end position="10"/>
    </location>
</feature>
<dbReference type="GO" id="GO:0005815">
    <property type="term" value="C:microtubule organizing center"/>
    <property type="evidence" value="ECO:0007669"/>
    <property type="project" value="InterPro"/>
</dbReference>
<keyword evidence="3" id="KW-0175">Coiled coil</keyword>
<protein>
    <submittedName>
        <fullName evidence="7">Anucleate primary sterigmata protein B</fullName>
    </submittedName>
</protein>
<evidence type="ECO:0000256" key="3">
    <source>
        <dbReference type="SAM" id="Coils"/>
    </source>
</evidence>
<evidence type="ECO:0000256" key="4">
    <source>
        <dbReference type="SAM" id="MobiDB-lite"/>
    </source>
</evidence>
<feature type="compositionally biased region" description="Polar residues" evidence="4">
    <location>
        <begin position="225"/>
        <end position="234"/>
    </location>
</feature>
<feature type="compositionally biased region" description="Low complexity" evidence="4">
    <location>
        <begin position="341"/>
        <end position="352"/>
    </location>
</feature>